<accession>A0A2H0TVV9</accession>
<dbReference type="SUPFAM" id="SSF54211">
    <property type="entry name" value="Ribosomal protein S5 domain 2-like"/>
    <property type="match status" value="1"/>
</dbReference>
<comment type="subunit">
    <text evidence="7">Consists of a catalytic RNA component (M1 or rnpB) and a protein subunit.</text>
</comment>
<dbReference type="InterPro" id="IPR020568">
    <property type="entry name" value="Ribosomal_Su5_D2-typ_SF"/>
</dbReference>
<evidence type="ECO:0000313" key="10">
    <source>
        <dbReference type="Proteomes" id="UP000231530"/>
    </source>
</evidence>
<organism evidence="9 10">
    <name type="scientific">Candidatus Magasanikbacteria bacterium CG10_big_fil_rev_8_21_14_0_10_42_10</name>
    <dbReference type="NCBI Taxonomy" id="1974649"/>
    <lineage>
        <taxon>Bacteria</taxon>
        <taxon>Candidatus Magasanikiibacteriota</taxon>
    </lineage>
</organism>
<dbReference type="PANTHER" id="PTHR33992">
    <property type="entry name" value="RIBONUCLEASE P PROTEIN COMPONENT"/>
    <property type="match status" value="1"/>
</dbReference>
<dbReference type="PANTHER" id="PTHR33992:SF1">
    <property type="entry name" value="RIBONUCLEASE P PROTEIN COMPONENT"/>
    <property type="match status" value="1"/>
</dbReference>
<proteinExistence type="inferred from homology"/>
<dbReference type="AlphaFoldDB" id="A0A2H0TVV9"/>
<dbReference type="GO" id="GO:0000049">
    <property type="term" value="F:tRNA binding"/>
    <property type="evidence" value="ECO:0007669"/>
    <property type="project" value="UniProtKB-UniRule"/>
</dbReference>
<dbReference type="EC" id="3.1.26.5" evidence="7 8"/>
<evidence type="ECO:0000256" key="4">
    <source>
        <dbReference type="ARBA" id="ARBA00022759"/>
    </source>
</evidence>
<dbReference type="GO" id="GO:0001682">
    <property type="term" value="P:tRNA 5'-leader removal"/>
    <property type="evidence" value="ECO:0007669"/>
    <property type="project" value="UniProtKB-UniRule"/>
</dbReference>
<dbReference type="Pfam" id="PF00825">
    <property type="entry name" value="Ribonuclease_P"/>
    <property type="match status" value="1"/>
</dbReference>
<sequence length="125" mass="14429">MLKSQHRLRKMKDIEILFKEGRFVGGDLVTLKLWWVDPDKYPRRKYTKNDLKIGFVVGKKVSKSAVKRNKIKRQMREVVRLLLKDEKLKDGAMVSVIAKPSALGASYVDIETSLLDVFRRGKLLG</sequence>
<comment type="function">
    <text evidence="1 7">RNaseP catalyzes the removal of the 5'-leader sequence from pre-tRNA to produce the mature 5'-terminus. It can also cleave other RNA substrates such as 4.5S RNA. The protein component plays an auxiliary but essential role in vivo by binding to the 5'-leader sequence and broadening the substrate specificity of the ribozyme.</text>
</comment>
<keyword evidence="4 7" id="KW-0255">Endonuclease</keyword>
<dbReference type="InterPro" id="IPR000100">
    <property type="entry name" value="RNase_P"/>
</dbReference>
<dbReference type="HAMAP" id="MF_00227">
    <property type="entry name" value="RNase_P"/>
    <property type="match status" value="1"/>
</dbReference>
<evidence type="ECO:0000256" key="3">
    <source>
        <dbReference type="ARBA" id="ARBA00022722"/>
    </source>
</evidence>
<dbReference type="GO" id="GO:0004526">
    <property type="term" value="F:ribonuclease P activity"/>
    <property type="evidence" value="ECO:0007669"/>
    <property type="project" value="UniProtKB-UniRule"/>
</dbReference>
<gene>
    <name evidence="7 9" type="primary">rnpA</name>
    <name evidence="9" type="ORF">COU32_02925</name>
</gene>
<evidence type="ECO:0000313" key="9">
    <source>
        <dbReference type="EMBL" id="PIR76282.1"/>
    </source>
</evidence>
<evidence type="ECO:0000256" key="7">
    <source>
        <dbReference type="HAMAP-Rule" id="MF_00227"/>
    </source>
</evidence>
<comment type="catalytic activity">
    <reaction evidence="7">
        <text>Endonucleolytic cleavage of RNA, removing 5'-extranucleotides from tRNA precursor.</text>
        <dbReference type="EC" id="3.1.26.5"/>
    </reaction>
</comment>
<evidence type="ECO:0000256" key="2">
    <source>
        <dbReference type="ARBA" id="ARBA00022694"/>
    </source>
</evidence>
<evidence type="ECO:0000256" key="1">
    <source>
        <dbReference type="ARBA" id="ARBA00002663"/>
    </source>
</evidence>
<dbReference type="PROSITE" id="PS00648">
    <property type="entry name" value="RIBONUCLEASE_P"/>
    <property type="match status" value="1"/>
</dbReference>
<dbReference type="InterPro" id="IPR020539">
    <property type="entry name" value="RNase_P_CS"/>
</dbReference>
<keyword evidence="5 7" id="KW-0378">Hydrolase</keyword>
<dbReference type="InterPro" id="IPR014721">
    <property type="entry name" value="Ribsml_uS5_D2-typ_fold_subgr"/>
</dbReference>
<name>A0A2H0TVV9_9BACT</name>
<keyword evidence="3 7" id="KW-0540">Nuclease</keyword>
<comment type="similarity">
    <text evidence="7">Belongs to the RnpA family.</text>
</comment>
<keyword evidence="6 7" id="KW-0694">RNA-binding</keyword>
<dbReference type="GO" id="GO:0042781">
    <property type="term" value="F:3'-tRNA processing endoribonuclease activity"/>
    <property type="evidence" value="ECO:0007669"/>
    <property type="project" value="TreeGrafter"/>
</dbReference>
<protein>
    <recommendedName>
        <fullName evidence="7 8">Ribonuclease P protein component</fullName>
        <shortName evidence="7">RNase P protein</shortName>
        <shortName evidence="7">RNaseP protein</shortName>
        <ecNumber evidence="7 8">3.1.26.5</ecNumber>
    </recommendedName>
    <alternativeName>
        <fullName evidence="7">Protein C5</fullName>
    </alternativeName>
</protein>
<reference evidence="10" key="1">
    <citation type="submission" date="2017-09" db="EMBL/GenBank/DDBJ databases">
        <title>Depth-based differentiation of microbial function through sediment-hosted aquifers and enrichment of novel symbionts in the deep terrestrial subsurface.</title>
        <authorList>
            <person name="Probst A.J."/>
            <person name="Ladd B."/>
            <person name="Jarett J.K."/>
            <person name="Geller-Mcgrath D.E."/>
            <person name="Sieber C.M.K."/>
            <person name="Emerson J.B."/>
            <person name="Anantharaman K."/>
            <person name="Thomas B.C."/>
            <person name="Malmstrom R."/>
            <person name="Stieglmeier M."/>
            <person name="Klingl A."/>
            <person name="Woyke T."/>
            <person name="Ryan C.M."/>
            <person name="Banfield J.F."/>
        </authorList>
    </citation>
    <scope>NUCLEOTIDE SEQUENCE [LARGE SCALE GENOMIC DNA]</scope>
</reference>
<dbReference type="Gene3D" id="3.30.230.10">
    <property type="match status" value="1"/>
</dbReference>
<dbReference type="NCBIfam" id="TIGR00188">
    <property type="entry name" value="rnpA"/>
    <property type="match status" value="1"/>
</dbReference>
<evidence type="ECO:0000256" key="6">
    <source>
        <dbReference type="ARBA" id="ARBA00022884"/>
    </source>
</evidence>
<keyword evidence="2 7" id="KW-0819">tRNA processing</keyword>
<comment type="caution">
    <text evidence="9">The sequence shown here is derived from an EMBL/GenBank/DDBJ whole genome shotgun (WGS) entry which is preliminary data.</text>
</comment>
<dbReference type="Proteomes" id="UP000231530">
    <property type="component" value="Unassembled WGS sequence"/>
</dbReference>
<dbReference type="EMBL" id="PFBY01000034">
    <property type="protein sequence ID" value="PIR76282.1"/>
    <property type="molecule type" value="Genomic_DNA"/>
</dbReference>
<evidence type="ECO:0000256" key="5">
    <source>
        <dbReference type="ARBA" id="ARBA00022801"/>
    </source>
</evidence>
<evidence type="ECO:0000256" key="8">
    <source>
        <dbReference type="NCBIfam" id="TIGR00188"/>
    </source>
</evidence>
<dbReference type="GO" id="GO:0030677">
    <property type="term" value="C:ribonuclease P complex"/>
    <property type="evidence" value="ECO:0007669"/>
    <property type="project" value="TreeGrafter"/>
</dbReference>